<keyword evidence="4" id="KW-1185">Reference proteome</keyword>
<feature type="compositionally biased region" description="Low complexity" evidence="1">
    <location>
        <begin position="115"/>
        <end position="125"/>
    </location>
</feature>
<dbReference type="RefSeq" id="WP_344775279.1">
    <property type="nucleotide sequence ID" value="NZ_BAABAH010000006.1"/>
</dbReference>
<protein>
    <recommendedName>
        <fullName evidence="5">Peptidase</fullName>
    </recommendedName>
</protein>
<reference evidence="4" key="1">
    <citation type="journal article" date="2019" name="Int. J. Syst. Evol. Microbiol.">
        <title>The Global Catalogue of Microorganisms (GCM) 10K type strain sequencing project: providing services to taxonomists for standard genome sequencing and annotation.</title>
        <authorList>
            <consortium name="The Broad Institute Genomics Platform"/>
            <consortium name="The Broad Institute Genome Sequencing Center for Infectious Disease"/>
            <person name="Wu L."/>
            <person name="Ma J."/>
        </authorList>
    </citation>
    <scope>NUCLEOTIDE SEQUENCE [LARGE SCALE GENOMIC DNA]</scope>
    <source>
        <strain evidence="4">JCM 16953</strain>
    </source>
</reference>
<dbReference type="EMBL" id="BAABAH010000006">
    <property type="protein sequence ID" value="GAA3819881.1"/>
    <property type="molecule type" value="Genomic_DNA"/>
</dbReference>
<evidence type="ECO:0008006" key="5">
    <source>
        <dbReference type="Google" id="ProtNLM"/>
    </source>
</evidence>
<evidence type="ECO:0000313" key="3">
    <source>
        <dbReference type="EMBL" id="GAA3819881.1"/>
    </source>
</evidence>
<proteinExistence type="predicted"/>
<evidence type="ECO:0000256" key="2">
    <source>
        <dbReference type="SAM" id="SignalP"/>
    </source>
</evidence>
<feature type="signal peptide" evidence="2">
    <location>
        <begin position="1"/>
        <end position="25"/>
    </location>
</feature>
<gene>
    <name evidence="3" type="ORF">GCM10022242_21970</name>
</gene>
<dbReference type="Proteomes" id="UP001501821">
    <property type="component" value="Unassembled WGS sequence"/>
</dbReference>
<feature type="region of interest" description="Disordered" evidence="1">
    <location>
        <begin position="105"/>
        <end position="125"/>
    </location>
</feature>
<keyword evidence="2" id="KW-0732">Signal</keyword>
<evidence type="ECO:0000313" key="4">
    <source>
        <dbReference type="Proteomes" id="UP001501821"/>
    </source>
</evidence>
<feature type="region of interest" description="Disordered" evidence="1">
    <location>
        <begin position="184"/>
        <end position="230"/>
    </location>
</feature>
<feature type="compositionally biased region" description="Basic and acidic residues" evidence="1">
    <location>
        <begin position="200"/>
        <end position="211"/>
    </location>
</feature>
<feature type="chain" id="PRO_5046651133" description="Peptidase" evidence="2">
    <location>
        <begin position="26"/>
        <end position="453"/>
    </location>
</feature>
<sequence length="453" mass="46569">MRPGRPLIVLAVCAGWLALTTGYGAAATGSQVDLGGSPVPGGTGSTDQARPTVLEPGLWTDSLGDAESPYRDHFFRYERQIQNSTVHVGVVGESSDDYDGFELSATGPDQTDCGSVSASPSDSSVPQAVFGAELTIGGSEPGDTSSPCLTAGEIDLKLERSTQGSSKDDELPVAIKVVEEAPVPSAAELPAPPDSPSYDRITDVSGGEHVDGAGSFDAAPPVPLSGGRADFSTSVTEGEERLFRVPLAWGQALSVAAHAPKLDEKTYVDVRSYTGVAVSVQVVGPLRDTVTGAVSDVATSGSYDDSEPLDLSDALPPVGYLNRWSSLPADVPGDYWISIAASPKPDAVDEPLAVPLDVAVELTDQSGAPSYSGGVLAQGGGKFTGSYDPARPFLIGPGQFAAVASGSPVAPGDEDSGWWGTRRYAGLALLVAGAASCAAGLWRLRASSRRHPR</sequence>
<name>A0ABP7IJA6_9ACTN</name>
<evidence type="ECO:0000256" key="1">
    <source>
        <dbReference type="SAM" id="MobiDB-lite"/>
    </source>
</evidence>
<comment type="caution">
    <text evidence="3">The sequence shown here is derived from an EMBL/GenBank/DDBJ whole genome shotgun (WGS) entry which is preliminary data.</text>
</comment>
<accession>A0ABP7IJA6</accession>
<organism evidence="3 4">
    <name type="scientific">Nocardioides panacisoli</name>
    <dbReference type="NCBI Taxonomy" id="627624"/>
    <lineage>
        <taxon>Bacteria</taxon>
        <taxon>Bacillati</taxon>
        <taxon>Actinomycetota</taxon>
        <taxon>Actinomycetes</taxon>
        <taxon>Propionibacteriales</taxon>
        <taxon>Nocardioidaceae</taxon>
        <taxon>Nocardioides</taxon>
    </lineage>
</organism>